<dbReference type="Proteomes" id="UP000247810">
    <property type="component" value="Unassembled WGS sequence"/>
</dbReference>
<dbReference type="InterPro" id="IPR036866">
    <property type="entry name" value="RibonucZ/Hydroxyglut_hydro"/>
</dbReference>
<dbReference type="AlphaFoldDB" id="A0A319DE66"/>
<dbReference type="InterPro" id="IPR047151">
    <property type="entry name" value="RNZ2-like"/>
</dbReference>
<dbReference type="SUPFAM" id="SSF56281">
    <property type="entry name" value="Metallo-hydrolase/oxidoreductase"/>
    <property type="match status" value="2"/>
</dbReference>
<dbReference type="GO" id="GO:0005739">
    <property type="term" value="C:mitochondrion"/>
    <property type="evidence" value="ECO:0007669"/>
    <property type="project" value="TreeGrafter"/>
</dbReference>
<keyword evidence="5" id="KW-0819">tRNA processing</keyword>
<evidence type="ECO:0000256" key="7">
    <source>
        <dbReference type="ARBA" id="ARBA00022723"/>
    </source>
</evidence>
<evidence type="ECO:0000256" key="4">
    <source>
        <dbReference type="ARBA" id="ARBA00012477"/>
    </source>
</evidence>
<dbReference type="STRING" id="1448320.A0A319DE66"/>
<reference evidence="13 14" key="1">
    <citation type="submission" date="2018-02" db="EMBL/GenBank/DDBJ databases">
        <title>The genomes of Aspergillus section Nigri reveals drivers in fungal speciation.</title>
        <authorList>
            <consortium name="DOE Joint Genome Institute"/>
            <person name="Vesth T.C."/>
            <person name="Nybo J."/>
            <person name="Theobald S."/>
            <person name="Brandl J."/>
            <person name="Frisvad J.C."/>
            <person name="Nielsen K.F."/>
            <person name="Lyhne E.K."/>
            <person name="Kogle M.E."/>
            <person name="Kuo A."/>
            <person name="Riley R."/>
            <person name="Clum A."/>
            <person name="Nolan M."/>
            <person name="Lipzen A."/>
            <person name="Salamov A."/>
            <person name="Henrissat B."/>
            <person name="Wiebenga A."/>
            <person name="De vries R.P."/>
            <person name="Grigoriev I.V."/>
            <person name="Mortensen U.H."/>
            <person name="Andersen M.R."/>
            <person name="Baker S.E."/>
        </authorList>
    </citation>
    <scope>NUCLEOTIDE SEQUENCE [LARGE SCALE GENOMIC DNA]</scope>
    <source>
        <strain evidence="13 14">CBS 707.79</strain>
    </source>
</reference>
<comment type="catalytic activity">
    <reaction evidence="1">
        <text>Endonucleolytic cleavage of RNA, removing extra 3' nucleotides from tRNA precursor, generating 3' termini of tRNAs. A 3'-hydroxy group is left at the tRNA terminus and a 5'-phosphoryl group is left at the trailer molecule.</text>
        <dbReference type="EC" id="3.1.26.11"/>
    </reaction>
</comment>
<dbReference type="VEuPathDB" id="FungiDB:BO71DRAFT_400464"/>
<dbReference type="PANTHER" id="PTHR12553">
    <property type="entry name" value="ZINC PHOSPHODIESTERASE ELAC PROTEIN 2"/>
    <property type="match status" value="1"/>
</dbReference>
<evidence type="ECO:0000256" key="1">
    <source>
        <dbReference type="ARBA" id="ARBA00000402"/>
    </source>
</evidence>
<name>A0A319DE66_9EURO</name>
<keyword evidence="7" id="KW-0479">Metal-binding</keyword>
<dbReference type="GO" id="GO:0046872">
    <property type="term" value="F:metal ion binding"/>
    <property type="evidence" value="ECO:0007669"/>
    <property type="project" value="UniProtKB-KW"/>
</dbReference>
<keyword evidence="14" id="KW-1185">Reference proteome</keyword>
<feature type="compositionally biased region" description="Basic residues" evidence="11">
    <location>
        <begin position="716"/>
        <end position="726"/>
    </location>
</feature>
<dbReference type="GO" id="GO:1990180">
    <property type="term" value="P:mitochondrial tRNA 3'-end processing"/>
    <property type="evidence" value="ECO:0007669"/>
    <property type="project" value="TreeGrafter"/>
</dbReference>
<evidence type="ECO:0000259" key="12">
    <source>
        <dbReference type="Pfam" id="PF00753"/>
    </source>
</evidence>
<comment type="cofactor">
    <cofactor evidence="2">
        <name>Zn(2+)</name>
        <dbReference type="ChEBI" id="CHEBI:29105"/>
    </cofactor>
</comment>
<dbReference type="PANTHER" id="PTHR12553:SF49">
    <property type="entry name" value="ZINC PHOSPHODIESTERASE ELAC PROTEIN 2"/>
    <property type="match status" value="1"/>
</dbReference>
<protein>
    <recommendedName>
        <fullName evidence="4">ribonuclease Z</fullName>
        <ecNumber evidence="4">3.1.26.11</ecNumber>
    </recommendedName>
</protein>
<evidence type="ECO:0000256" key="5">
    <source>
        <dbReference type="ARBA" id="ARBA00022694"/>
    </source>
</evidence>
<dbReference type="Gene3D" id="3.60.15.10">
    <property type="entry name" value="Ribonuclease Z/Hydroxyacylglutathione hydrolase-like"/>
    <property type="match status" value="2"/>
</dbReference>
<keyword evidence="8" id="KW-0255">Endonuclease</keyword>
<dbReference type="EC" id="3.1.26.11" evidence="4"/>
<evidence type="ECO:0000256" key="3">
    <source>
        <dbReference type="ARBA" id="ARBA00007823"/>
    </source>
</evidence>
<evidence type="ECO:0000313" key="13">
    <source>
        <dbReference type="EMBL" id="PYH92557.1"/>
    </source>
</evidence>
<feature type="domain" description="Metallo-beta-lactamase" evidence="12">
    <location>
        <begin position="327"/>
        <end position="393"/>
    </location>
</feature>
<evidence type="ECO:0000256" key="2">
    <source>
        <dbReference type="ARBA" id="ARBA00001947"/>
    </source>
</evidence>
<keyword evidence="6" id="KW-0540">Nuclease</keyword>
<dbReference type="GO" id="GO:0042781">
    <property type="term" value="F:3'-tRNA processing endoribonuclease activity"/>
    <property type="evidence" value="ECO:0007669"/>
    <property type="project" value="UniProtKB-EC"/>
</dbReference>
<feature type="region of interest" description="Disordered" evidence="11">
    <location>
        <begin position="618"/>
        <end position="642"/>
    </location>
</feature>
<evidence type="ECO:0000256" key="10">
    <source>
        <dbReference type="ARBA" id="ARBA00022833"/>
    </source>
</evidence>
<dbReference type="EMBL" id="KZ825914">
    <property type="protein sequence ID" value="PYH92557.1"/>
    <property type="molecule type" value="Genomic_DNA"/>
</dbReference>
<evidence type="ECO:0000313" key="14">
    <source>
        <dbReference type="Proteomes" id="UP000247810"/>
    </source>
</evidence>
<keyword evidence="10" id="KW-0862">Zinc</keyword>
<accession>A0A319DE66</accession>
<evidence type="ECO:0000256" key="11">
    <source>
        <dbReference type="SAM" id="MobiDB-lite"/>
    </source>
</evidence>
<evidence type="ECO:0000256" key="6">
    <source>
        <dbReference type="ARBA" id="ARBA00022722"/>
    </source>
</evidence>
<proteinExistence type="inferred from homology"/>
<evidence type="ECO:0000256" key="8">
    <source>
        <dbReference type="ARBA" id="ARBA00022759"/>
    </source>
</evidence>
<keyword evidence="9" id="KW-0378">Hydrolase</keyword>
<dbReference type="InterPro" id="IPR001279">
    <property type="entry name" value="Metallo-B-lactamas"/>
</dbReference>
<dbReference type="Pfam" id="PF00753">
    <property type="entry name" value="Lactamase_B"/>
    <property type="match status" value="1"/>
</dbReference>
<feature type="region of interest" description="Disordered" evidence="11">
    <location>
        <begin position="715"/>
        <end position="794"/>
    </location>
</feature>
<gene>
    <name evidence="13" type="ORF">BO71DRAFT_400464</name>
</gene>
<evidence type="ECO:0000256" key="9">
    <source>
        <dbReference type="ARBA" id="ARBA00022801"/>
    </source>
</evidence>
<sequence>MPAVMFVRNPETKDLEHYKGPVPGSNQPLPDINVLVRKPWPGASVEKIPSTTWCHESLSYIVRNQDVRGKFDAKKAIELKVRKGPDYAKLARGETVTSEDGKMITPDMVLGPARLGKGTAIIDLPTPAYVDDLVNRSEWSSPAVTMNLEVIIWILGPGVGEHPKLHEFVAKMPQCKHTVSSPDYCPNYLSMKSIGESTTRMGFLIPENYPTPVHDNMTIPQPSSTTPETVRDMSKAVSLQPLEPGVLIEMEPKFEINRSEVEPPFDANNVTKMMPLAVVQRMDVISKRMRKQEFEQKLQDFRKDLPGADAEIITLGTGSSAPSKYRNVSSTLLHVPGEGYYLFDCGENTLGQLKRVFPPEKLREVLRNLRVVWISHLHADHHLGTASVLRAWFEENYPDGISHSDEVEMGMSKILQDKRLFVVSDAMMTCWLEEYASVENFGFGKIVPLSAAPYIEDDTIKTRFVYRHCRSDGTYPGHETADGTPSTTALSFLDETSPLTPLLHQATGLANILTCRVSHCRGALAVSLVFPSGFKVSFSGDCRPSASFVAIGQNSTVLIHEATFQDDMAISAKAKKHSTVSEALEVGRRMNARAILLTHFSQRYQKVARVDENDANPIEEASNHVGQVGLDVPDDEPSESSAPLRLTGEIQVSRRPHVTVPVVGAHDYMRIRVSNMLHAQLHAPAVDKLFETLERMQLVEAQKRRDAVREVEKARSKAKQAKKAKHGMLDAPPAEMDVDKPESTTKNEKSVWSASESESGWSTSGSETEEWMDKKRLLYGRSQSPRRSPRHRKR</sequence>
<comment type="similarity">
    <text evidence="3">Belongs to the RNase Z family.</text>
</comment>
<organism evidence="13 14">
    <name type="scientific">Aspergillus ellipticus CBS 707.79</name>
    <dbReference type="NCBI Taxonomy" id="1448320"/>
    <lineage>
        <taxon>Eukaryota</taxon>
        <taxon>Fungi</taxon>
        <taxon>Dikarya</taxon>
        <taxon>Ascomycota</taxon>
        <taxon>Pezizomycotina</taxon>
        <taxon>Eurotiomycetes</taxon>
        <taxon>Eurotiomycetidae</taxon>
        <taxon>Eurotiales</taxon>
        <taxon>Aspergillaceae</taxon>
        <taxon>Aspergillus</taxon>
        <taxon>Aspergillus subgen. Circumdati</taxon>
    </lineage>
</organism>
<dbReference type="FunFam" id="3.60.15.10:FF:000063">
    <property type="entry name" value="tRNA processing endoribonuclease Trz1, putative"/>
    <property type="match status" value="1"/>
</dbReference>
<feature type="compositionally biased region" description="Basic and acidic residues" evidence="11">
    <location>
        <begin position="737"/>
        <end position="749"/>
    </location>
</feature>
<dbReference type="CDD" id="cd07718">
    <property type="entry name" value="RNaseZ_ELAC1_ELAC2-C-term-like_MBL-fold"/>
    <property type="match status" value="1"/>
</dbReference>
<feature type="compositionally biased region" description="Low complexity" evidence="11">
    <location>
        <begin position="755"/>
        <end position="766"/>
    </location>
</feature>
<dbReference type="OrthoDB" id="527344at2759"/>